<organism evidence="4 5">
    <name type="scientific">Anaerotruncus colihominis</name>
    <dbReference type="NCBI Taxonomy" id="169435"/>
    <lineage>
        <taxon>Bacteria</taxon>
        <taxon>Bacillati</taxon>
        <taxon>Bacillota</taxon>
        <taxon>Clostridia</taxon>
        <taxon>Eubacteriales</taxon>
        <taxon>Oscillospiraceae</taxon>
        <taxon>Anaerotruncus</taxon>
    </lineage>
</organism>
<dbReference type="EMBL" id="NFKP01000003">
    <property type="protein sequence ID" value="OUP70699.1"/>
    <property type="molecule type" value="Genomic_DNA"/>
</dbReference>
<evidence type="ECO:0000313" key="5">
    <source>
        <dbReference type="Proteomes" id="UP000196386"/>
    </source>
</evidence>
<evidence type="ECO:0000256" key="3">
    <source>
        <dbReference type="SAM" id="MobiDB-lite"/>
    </source>
</evidence>
<evidence type="ECO:0008006" key="6">
    <source>
        <dbReference type="Google" id="ProtNLM"/>
    </source>
</evidence>
<dbReference type="AlphaFoldDB" id="A0A1Y4MRB0"/>
<evidence type="ECO:0000256" key="1">
    <source>
        <dbReference type="ARBA" id="ARBA00022741"/>
    </source>
</evidence>
<dbReference type="GO" id="GO:0005524">
    <property type="term" value="F:ATP binding"/>
    <property type="evidence" value="ECO:0007669"/>
    <property type="project" value="UniProtKB-KW"/>
</dbReference>
<reference evidence="5" key="1">
    <citation type="submission" date="2017-04" db="EMBL/GenBank/DDBJ databases">
        <title>Function of individual gut microbiota members based on whole genome sequencing of pure cultures obtained from chicken caecum.</title>
        <authorList>
            <person name="Medvecky M."/>
            <person name="Cejkova D."/>
            <person name="Polansky O."/>
            <person name="Karasova D."/>
            <person name="Kubasova T."/>
            <person name="Cizek A."/>
            <person name="Rychlik I."/>
        </authorList>
    </citation>
    <scope>NUCLEOTIDE SEQUENCE [LARGE SCALE GENOMIC DNA]</scope>
    <source>
        <strain evidence="5">An175</strain>
    </source>
</reference>
<keyword evidence="1" id="KW-0547">Nucleotide-binding</keyword>
<evidence type="ECO:0000256" key="2">
    <source>
        <dbReference type="ARBA" id="ARBA00022840"/>
    </source>
</evidence>
<proteinExistence type="predicted"/>
<name>A0A1Y4MRB0_9FIRM</name>
<evidence type="ECO:0000313" key="4">
    <source>
        <dbReference type="EMBL" id="OUP70699.1"/>
    </source>
</evidence>
<dbReference type="InterPro" id="IPR033756">
    <property type="entry name" value="YlxH/NBP35"/>
</dbReference>
<keyword evidence="2" id="KW-0067">ATP-binding</keyword>
<feature type="compositionally biased region" description="Acidic residues" evidence="3">
    <location>
        <begin position="286"/>
        <end position="298"/>
    </location>
</feature>
<protein>
    <recommendedName>
        <fullName evidence="6">AAA domain-containing protein</fullName>
    </recommendedName>
</protein>
<gene>
    <name evidence="4" type="ORF">B5F11_04440</name>
</gene>
<dbReference type="Proteomes" id="UP000196386">
    <property type="component" value="Unassembled WGS sequence"/>
</dbReference>
<dbReference type="SUPFAM" id="SSF52540">
    <property type="entry name" value="P-loop containing nucleoside triphosphate hydrolases"/>
    <property type="match status" value="1"/>
</dbReference>
<dbReference type="InterPro" id="IPR027417">
    <property type="entry name" value="P-loop_NTPase"/>
</dbReference>
<comment type="caution">
    <text evidence="4">The sequence shown here is derived from an EMBL/GenBank/DDBJ whole genome shotgun (WGS) entry which is preliminary data.</text>
</comment>
<dbReference type="RefSeq" id="WP_087299911.1">
    <property type="nucleotide sequence ID" value="NZ_NFKP01000003.1"/>
</dbReference>
<feature type="region of interest" description="Disordered" evidence="3">
    <location>
        <begin position="286"/>
        <end position="320"/>
    </location>
</feature>
<dbReference type="Pfam" id="PF10609">
    <property type="entry name" value="ParA"/>
    <property type="match status" value="1"/>
</dbReference>
<sequence length="334" mass="37677">MSEKKGFIARVKECVEEQRQIVATSEPSGTVKNVFGFVGAKDGLGTSTIVASVASILAVNNYTVGILDFDLHFPEQQRFFVKPGKAKNIVSISKKFLDSSVDTQSLLNDTVNNRIKLITARTPDSVPSYFDLSERSIISIIEDMRELFDFVVIDFGGVDMGYESLTIGTKHCDIIFAVTTPMTEMIEATIKELKFLESHRYHAEKSVKIIQNMVFDNPYPESKLKTDGMETLAVLPFMREVALYRYTNKLLINTTVEGKLADVYRRSMRTVAEYLLQYSDMSSYTLEEDTSEATEDSSNEAQIAEHQAEPSGIEVEQEEELDLSNIDWDVFTRE</sequence>
<accession>A0A1Y4MRB0</accession>
<dbReference type="Gene3D" id="3.40.50.300">
    <property type="entry name" value="P-loop containing nucleotide triphosphate hydrolases"/>
    <property type="match status" value="1"/>
</dbReference>